<dbReference type="InterPro" id="IPR051785">
    <property type="entry name" value="MMCE/EMCE_epimerase"/>
</dbReference>
<dbReference type="AlphaFoldDB" id="B5YEP9"/>
<dbReference type="KEGG" id="dth:DICTH_1173"/>
<dbReference type="InterPro" id="IPR029068">
    <property type="entry name" value="Glyas_Bleomycin-R_OHBP_Dase"/>
</dbReference>
<dbReference type="Gene3D" id="3.10.180.10">
    <property type="entry name" value="2,3-Dihydroxybiphenyl 1,2-Dioxygenase, domain 1"/>
    <property type="match status" value="1"/>
</dbReference>
<keyword evidence="1" id="KW-0479">Metal-binding</keyword>
<dbReference type="SUPFAM" id="SSF54593">
    <property type="entry name" value="Glyoxalase/Bleomycin resistance protein/Dihydroxybiphenyl dioxygenase"/>
    <property type="match status" value="1"/>
</dbReference>
<dbReference type="GO" id="GO:0046491">
    <property type="term" value="P:L-methylmalonyl-CoA metabolic process"/>
    <property type="evidence" value="ECO:0007669"/>
    <property type="project" value="TreeGrafter"/>
</dbReference>
<evidence type="ECO:0000256" key="1">
    <source>
        <dbReference type="ARBA" id="ARBA00022723"/>
    </source>
</evidence>
<name>B5YEP9_DICT6</name>
<dbReference type="Proteomes" id="UP000001733">
    <property type="component" value="Chromosome"/>
</dbReference>
<gene>
    <name evidence="3" type="ordered locus">DICTH_1173</name>
</gene>
<dbReference type="eggNOG" id="COG0346">
    <property type="taxonomic scope" value="Bacteria"/>
</dbReference>
<dbReference type="HOGENOM" id="CLU_046006_3_1_0"/>
<evidence type="ECO:0000259" key="2">
    <source>
        <dbReference type="PROSITE" id="PS51819"/>
    </source>
</evidence>
<dbReference type="InterPro" id="IPR037523">
    <property type="entry name" value="VOC_core"/>
</dbReference>
<evidence type="ECO:0000313" key="3">
    <source>
        <dbReference type="EMBL" id="ACI19668.1"/>
    </source>
</evidence>
<accession>B5YEP9</accession>
<keyword evidence="4" id="KW-1185">Reference proteome</keyword>
<feature type="domain" description="VOC" evidence="2">
    <location>
        <begin position="13"/>
        <end position="153"/>
    </location>
</feature>
<evidence type="ECO:0000313" key="4">
    <source>
        <dbReference type="Proteomes" id="UP000001733"/>
    </source>
</evidence>
<reference evidence="3 4" key="1">
    <citation type="journal article" date="2014" name="Genome Announc.">
        <title>Complete Genome Sequence of the Extreme Thermophile Dictyoglomus thermophilum H-6-12.</title>
        <authorList>
            <person name="Coil D.A."/>
            <person name="Badger J.H."/>
            <person name="Forberger H.C."/>
            <person name="Riggs F."/>
            <person name="Madupu R."/>
            <person name="Fedorova N."/>
            <person name="Ward N."/>
            <person name="Robb F.T."/>
            <person name="Eisen J.A."/>
        </authorList>
    </citation>
    <scope>NUCLEOTIDE SEQUENCE [LARGE SCALE GENOMIC DNA]</scope>
    <source>
        <strain evidence="4">ATCC 35947 / DSM 3960 / H-6-12</strain>
    </source>
</reference>
<keyword evidence="3" id="KW-0456">Lyase</keyword>
<sequence length="154" mass="17900">MIKMSNEILGTDVVVQIGIIVKDIEKAVEEFSKIFNVEKPEIIITDIYEKAHTEYRGNPTPARAKLAFFKNFKNVEIEFIEPDENPSTWREFLDKHGEGVHHLAFFVKGTDEVVERFKNHGIEVVQKGDYTGGRYTYLNSFEKLKFIIELLENF</sequence>
<dbReference type="Pfam" id="PF13669">
    <property type="entry name" value="Glyoxalase_4"/>
    <property type="match status" value="1"/>
</dbReference>
<dbReference type="STRING" id="309799.DICTH_1173"/>
<dbReference type="PANTHER" id="PTHR43048:SF3">
    <property type="entry name" value="METHYLMALONYL-COA EPIMERASE, MITOCHONDRIAL"/>
    <property type="match status" value="1"/>
</dbReference>
<organism evidence="3 4">
    <name type="scientific">Dictyoglomus thermophilum (strain ATCC 35947 / DSM 3960 / H-6-12)</name>
    <dbReference type="NCBI Taxonomy" id="309799"/>
    <lineage>
        <taxon>Bacteria</taxon>
        <taxon>Pseudomonadati</taxon>
        <taxon>Dictyoglomota</taxon>
        <taxon>Dictyoglomia</taxon>
        <taxon>Dictyoglomales</taxon>
        <taxon>Dictyoglomaceae</taxon>
        <taxon>Dictyoglomus</taxon>
    </lineage>
</organism>
<dbReference type="GO" id="GO:0004493">
    <property type="term" value="F:methylmalonyl-CoA epimerase activity"/>
    <property type="evidence" value="ECO:0007669"/>
    <property type="project" value="TreeGrafter"/>
</dbReference>
<dbReference type="EMBL" id="CP001146">
    <property type="protein sequence ID" value="ACI19668.1"/>
    <property type="molecule type" value="Genomic_DNA"/>
</dbReference>
<protein>
    <submittedName>
        <fullName evidence="3">Lactoylglutathione lyase and related lyases</fullName>
    </submittedName>
</protein>
<dbReference type="GO" id="GO:0046872">
    <property type="term" value="F:metal ion binding"/>
    <property type="evidence" value="ECO:0007669"/>
    <property type="project" value="UniProtKB-KW"/>
</dbReference>
<proteinExistence type="predicted"/>
<dbReference type="PROSITE" id="PS51819">
    <property type="entry name" value="VOC"/>
    <property type="match status" value="1"/>
</dbReference>
<dbReference type="PANTHER" id="PTHR43048">
    <property type="entry name" value="METHYLMALONYL-COA EPIMERASE"/>
    <property type="match status" value="1"/>
</dbReference>
<dbReference type="GO" id="GO:0016829">
    <property type="term" value="F:lyase activity"/>
    <property type="evidence" value="ECO:0007669"/>
    <property type="project" value="UniProtKB-KW"/>
</dbReference>
<dbReference type="PaxDb" id="309799-DICTH_1173"/>